<dbReference type="OrthoDB" id="255482at2"/>
<keyword evidence="4 6" id="KW-1133">Transmembrane helix</keyword>
<dbReference type="PANTHER" id="PTHR43652:SF2">
    <property type="entry name" value="BASIC AMINO ACID ANTIPORTER YFCC-RELATED"/>
    <property type="match status" value="1"/>
</dbReference>
<accession>A0A4S2DT78</accession>
<dbReference type="RefSeq" id="WP_136005304.1">
    <property type="nucleotide sequence ID" value="NZ_SRYR01000001.1"/>
</dbReference>
<dbReference type="PANTHER" id="PTHR43652">
    <property type="entry name" value="BASIC AMINO ACID ANTIPORTER YFCC-RELATED"/>
    <property type="match status" value="1"/>
</dbReference>
<feature type="transmembrane region" description="Helical" evidence="6">
    <location>
        <begin position="292"/>
        <end position="312"/>
    </location>
</feature>
<feature type="transmembrane region" description="Helical" evidence="6">
    <location>
        <begin position="85"/>
        <end position="106"/>
    </location>
</feature>
<feature type="transmembrane region" description="Helical" evidence="6">
    <location>
        <begin position="457"/>
        <end position="475"/>
    </location>
</feature>
<dbReference type="EMBL" id="SRYR01000001">
    <property type="protein sequence ID" value="TGY44241.1"/>
    <property type="molecule type" value="Genomic_DNA"/>
</dbReference>
<dbReference type="InterPro" id="IPR051679">
    <property type="entry name" value="DASS-Related_Transporters"/>
</dbReference>
<feature type="transmembrane region" description="Helical" evidence="6">
    <location>
        <begin position="324"/>
        <end position="345"/>
    </location>
</feature>
<name>A0A4S2DT78_9CLOT</name>
<dbReference type="InterPro" id="IPR018385">
    <property type="entry name" value="C4_dicarb_anaerob_car-like"/>
</dbReference>
<dbReference type="AlphaFoldDB" id="A0A4S2DT78"/>
<gene>
    <name evidence="7" type="primary">yfcC</name>
    <name evidence="7" type="ORF">E5347_05355</name>
</gene>
<feature type="transmembrane region" description="Helical" evidence="6">
    <location>
        <begin position="426"/>
        <end position="445"/>
    </location>
</feature>
<dbReference type="Proteomes" id="UP000306888">
    <property type="component" value="Unassembled WGS sequence"/>
</dbReference>
<evidence type="ECO:0000313" key="8">
    <source>
        <dbReference type="Proteomes" id="UP000306888"/>
    </source>
</evidence>
<evidence type="ECO:0000256" key="1">
    <source>
        <dbReference type="ARBA" id="ARBA00004651"/>
    </source>
</evidence>
<feature type="transmembrane region" description="Helical" evidence="6">
    <location>
        <begin position="153"/>
        <end position="176"/>
    </location>
</feature>
<feature type="transmembrane region" description="Helical" evidence="6">
    <location>
        <begin position="21"/>
        <end position="42"/>
    </location>
</feature>
<protein>
    <submittedName>
        <fullName evidence="7">Putative basic amino acid antiporter YfcC</fullName>
    </submittedName>
</protein>
<feature type="transmembrane region" description="Helical" evidence="6">
    <location>
        <begin position="212"/>
        <end position="230"/>
    </location>
</feature>
<dbReference type="Pfam" id="PF03606">
    <property type="entry name" value="DcuC"/>
    <property type="match status" value="1"/>
</dbReference>
<feature type="transmembrane region" description="Helical" evidence="6">
    <location>
        <begin position="269"/>
        <end position="286"/>
    </location>
</feature>
<keyword evidence="3 6" id="KW-0812">Transmembrane</keyword>
<organism evidence="7 8">
    <name type="scientific">Clostridium sartagoforme</name>
    <dbReference type="NCBI Taxonomy" id="84031"/>
    <lineage>
        <taxon>Bacteria</taxon>
        <taxon>Bacillati</taxon>
        <taxon>Bacillota</taxon>
        <taxon>Clostridia</taxon>
        <taxon>Eubacteriales</taxon>
        <taxon>Clostridiaceae</taxon>
        <taxon>Clostridium</taxon>
    </lineage>
</organism>
<keyword evidence="5 6" id="KW-0472">Membrane</keyword>
<evidence type="ECO:0000256" key="2">
    <source>
        <dbReference type="ARBA" id="ARBA00022475"/>
    </source>
</evidence>
<dbReference type="GO" id="GO:0005886">
    <property type="term" value="C:plasma membrane"/>
    <property type="evidence" value="ECO:0007669"/>
    <property type="project" value="UniProtKB-SubCell"/>
</dbReference>
<reference evidence="7 8" key="1">
    <citation type="submission" date="2019-04" db="EMBL/GenBank/DDBJ databases">
        <title>Microbes associate with the intestines of laboratory mice.</title>
        <authorList>
            <person name="Navarre W."/>
            <person name="Wong E."/>
            <person name="Huang K."/>
            <person name="Tropini C."/>
            <person name="Ng K."/>
            <person name="Yu B."/>
        </authorList>
    </citation>
    <scope>NUCLEOTIDE SEQUENCE [LARGE SCALE GENOMIC DNA]</scope>
    <source>
        <strain evidence="7 8">NM50_B9-20</strain>
    </source>
</reference>
<evidence type="ECO:0000256" key="5">
    <source>
        <dbReference type="ARBA" id="ARBA00023136"/>
    </source>
</evidence>
<sequence length="476" mass="51037">MNLASLKKGLAKKKSGEGFKVPHTLVIISIILVIVAIATYIVPGGSYEKIVNEAGKTVVVDGSFKYIESNPQGIFALLQAPIQGIIAGAEIIAFLFVVGGSFNIITRTKAIDFGIVRIVNVFKGKEILIIPILFTIFSLGGAVFGMTEEAIPFITMMVPLVLVLGYDSIVAVAITYLACNTGFAAAMLNPFNVGIAQSIAELPMYSGIEYRTIVWIVSTIASIIFIMFYANKIKKNPKLSPVYESDEKKRQSLSSVENIDDKISLPHKIILLLLVACIGIIIWGVLAKGFWITEIGSVFLAIGVLSGIIGRLSADEMADAFIQGAKDMIGAAIMLGFARAILIIAENSNIIDTILFQLARVIGTIPGILASYIMLPVQMIINFFISSGSGQAALTMPILAPLGDLVGISRQLTVLIFQLGDGFSNAMFPTSGILIACIGLGGIPYSKWLKWILPLQAILFTLGIVFITIAQVIGWS</sequence>
<proteinExistence type="predicted"/>
<feature type="transmembrane region" description="Helical" evidence="6">
    <location>
        <begin position="127"/>
        <end position="147"/>
    </location>
</feature>
<feature type="transmembrane region" description="Helical" evidence="6">
    <location>
        <begin position="365"/>
        <end position="386"/>
    </location>
</feature>
<keyword evidence="2" id="KW-1003">Cell membrane</keyword>
<evidence type="ECO:0000256" key="3">
    <source>
        <dbReference type="ARBA" id="ARBA00022692"/>
    </source>
</evidence>
<evidence type="ECO:0000313" key="7">
    <source>
        <dbReference type="EMBL" id="TGY44241.1"/>
    </source>
</evidence>
<comment type="subcellular location">
    <subcellularLocation>
        <location evidence="1">Cell membrane</location>
        <topology evidence="1">Multi-pass membrane protein</topology>
    </subcellularLocation>
</comment>
<comment type="caution">
    <text evidence="7">The sequence shown here is derived from an EMBL/GenBank/DDBJ whole genome shotgun (WGS) entry which is preliminary data.</text>
</comment>
<evidence type="ECO:0000256" key="4">
    <source>
        <dbReference type="ARBA" id="ARBA00022989"/>
    </source>
</evidence>
<keyword evidence="8" id="KW-1185">Reference proteome</keyword>
<evidence type="ECO:0000256" key="6">
    <source>
        <dbReference type="SAM" id="Phobius"/>
    </source>
</evidence>